<sequence length="257" mass="28977">MDEIVEEHRRRTPSSRREDDKDLVDVLLEIQEDGSLGFQLERDSVKAIILDMFAAGTDTTYTVLEWAMTELFRHPAAMERLQAEVRAVPVADNGLITDKDTDNMPFLKVVLKEALRLHPPIPLLVPHRATKDVNIKGYDIDAGTMVVTNAWTIGRDPAIWEDPEEFRPERFLGSSVDYMGQDFELIPFGAGRRGCPGIMFAMASNEVVISNLVRSFNWEMPRGMRAEDIDMSECTGLTIHRKVHLRAVPVPLSADSN</sequence>
<reference evidence="2" key="1">
    <citation type="journal article" date="2023" name="Front. Plant Sci.">
        <title>Chromosomal-level genome assembly of Melastoma candidum provides insights into trichome evolution.</title>
        <authorList>
            <person name="Zhong Y."/>
            <person name="Wu W."/>
            <person name="Sun C."/>
            <person name="Zou P."/>
            <person name="Liu Y."/>
            <person name="Dai S."/>
            <person name="Zhou R."/>
        </authorList>
    </citation>
    <scope>NUCLEOTIDE SEQUENCE [LARGE SCALE GENOMIC DNA]</scope>
</reference>
<evidence type="ECO:0000313" key="1">
    <source>
        <dbReference type="EMBL" id="KAI4303818.1"/>
    </source>
</evidence>
<organism evidence="1 2">
    <name type="scientific">Melastoma candidum</name>
    <dbReference type="NCBI Taxonomy" id="119954"/>
    <lineage>
        <taxon>Eukaryota</taxon>
        <taxon>Viridiplantae</taxon>
        <taxon>Streptophyta</taxon>
        <taxon>Embryophyta</taxon>
        <taxon>Tracheophyta</taxon>
        <taxon>Spermatophyta</taxon>
        <taxon>Magnoliopsida</taxon>
        <taxon>eudicotyledons</taxon>
        <taxon>Gunneridae</taxon>
        <taxon>Pentapetalae</taxon>
        <taxon>rosids</taxon>
        <taxon>malvids</taxon>
        <taxon>Myrtales</taxon>
        <taxon>Melastomataceae</taxon>
        <taxon>Melastomatoideae</taxon>
        <taxon>Melastomateae</taxon>
        <taxon>Melastoma</taxon>
    </lineage>
</organism>
<protein>
    <submittedName>
        <fullName evidence="1">Uncharacterized protein</fullName>
    </submittedName>
</protein>
<accession>A0ACB9L360</accession>
<dbReference type="EMBL" id="CM042891">
    <property type="protein sequence ID" value="KAI4303818.1"/>
    <property type="molecule type" value="Genomic_DNA"/>
</dbReference>
<dbReference type="Proteomes" id="UP001057402">
    <property type="component" value="Chromosome 12"/>
</dbReference>
<comment type="caution">
    <text evidence="1">The sequence shown here is derived from an EMBL/GenBank/DDBJ whole genome shotgun (WGS) entry which is preliminary data.</text>
</comment>
<name>A0ACB9L360_9MYRT</name>
<evidence type="ECO:0000313" key="2">
    <source>
        <dbReference type="Proteomes" id="UP001057402"/>
    </source>
</evidence>
<keyword evidence="2" id="KW-1185">Reference proteome</keyword>
<gene>
    <name evidence="1" type="ORF">MLD38_039408</name>
</gene>
<proteinExistence type="predicted"/>